<dbReference type="EMBL" id="CACVKT020009466">
    <property type="protein sequence ID" value="CAC5421944.1"/>
    <property type="molecule type" value="Genomic_DNA"/>
</dbReference>
<dbReference type="AlphaFoldDB" id="A0A6J8EMY8"/>
<dbReference type="Proteomes" id="UP000507470">
    <property type="component" value="Unassembled WGS sequence"/>
</dbReference>
<name>A0A6J8EMY8_MYTCO</name>
<keyword evidence="2" id="KW-1185">Reference proteome</keyword>
<protein>
    <submittedName>
        <fullName evidence="1">Uncharacterized protein</fullName>
    </submittedName>
</protein>
<dbReference type="OrthoDB" id="6083765at2759"/>
<evidence type="ECO:0000313" key="2">
    <source>
        <dbReference type="Proteomes" id="UP000507470"/>
    </source>
</evidence>
<reference evidence="1 2" key="1">
    <citation type="submission" date="2020-06" db="EMBL/GenBank/DDBJ databases">
        <authorList>
            <person name="Li R."/>
            <person name="Bekaert M."/>
        </authorList>
    </citation>
    <scope>NUCLEOTIDE SEQUENCE [LARGE SCALE GENOMIC DNA]</scope>
    <source>
        <strain evidence="2">wild</strain>
    </source>
</reference>
<accession>A0A6J8EMY8</accession>
<gene>
    <name evidence="1" type="ORF">MCOR_54028</name>
</gene>
<sequence>MNNGSYFKRSKKESHTCLTLGKITVKDKVNDFFFPSNGGVRAAPVKRSEEDSKGIFKVKTGYQVKLKLSLMNGNIGFGWIRKNFIHGAKKWGFYYLTHMDATKEIGEPLLAQKDDYVADFADFENFVHDENTQKEADADIATSMQKLLSKCINESENLIVF</sequence>
<evidence type="ECO:0000313" key="1">
    <source>
        <dbReference type="EMBL" id="CAC5421944.1"/>
    </source>
</evidence>
<organism evidence="1 2">
    <name type="scientific">Mytilus coruscus</name>
    <name type="common">Sea mussel</name>
    <dbReference type="NCBI Taxonomy" id="42192"/>
    <lineage>
        <taxon>Eukaryota</taxon>
        <taxon>Metazoa</taxon>
        <taxon>Spiralia</taxon>
        <taxon>Lophotrochozoa</taxon>
        <taxon>Mollusca</taxon>
        <taxon>Bivalvia</taxon>
        <taxon>Autobranchia</taxon>
        <taxon>Pteriomorphia</taxon>
        <taxon>Mytilida</taxon>
        <taxon>Mytiloidea</taxon>
        <taxon>Mytilidae</taxon>
        <taxon>Mytilinae</taxon>
        <taxon>Mytilus</taxon>
    </lineage>
</organism>
<proteinExistence type="predicted"/>